<evidence type="ECO:0000256" key="4">
    <source>
        <dbReference type="PIRSR" id="PIRSR602403-1"/>
    </source>
</evidence>
<comment type="caution">
    <text evidence="6">The sequence shown here is derived from an EMBL/GenBank/DDBJ whole genome shotgun (WGS) entry which is preliminary data.</text>
</comment>
<comment type="similarity">
    <text evidence="1 5">Belongs to the cytochrome P450 family.</text>
</comment>
<dbReference type="PANTHER" id="PTHR47955">
    <property type="entry name" value="CYTOCHROME P450 FAMILY 71 PROTEIN"/>
    <property type="match status" value="1"/>
</dbReference>
<protein>
    <recommendedName>
        <fullName evidence="8">Cytochrome P450 71A1-like</fullName>
    </recommendedName>
</protein>
<dbReference type="GO" id="GO:0016705">
    <property type="term" value="F:oxidoreductase activity, acting on paired donors, with incorporation or reduction of molecular oxygen"/>
    <property type="evidence" value="ECO:0007669"/>
    <property type="project" value="InterPro"/>
</dbReference>
<evidence type="ECO:0000256" key="1">
    <source>
        <dbReference type="ARBA" id="ARBA00010617"/>
    </source>
</evidence>
<reference evidence="6" key="1">
    <citation type="journal article" date="2021" name="Front. Plant Sci.">
        <title>Chromosome-Scale Genome Assembly for Chinese Sour Jujube and Insights Into Its Genome Evolution and Domestication Signature.</title>
        <authorList>
            <person name="Shen L.-Y."/>
            <person name="Luo H."/>
            <person name="Wang X.-L."/>
            <person name="Wang X.-M."/>
            <person name="Qiu X.-J."/>
            <person name="Liu H."/>
            <person name="Zhou S.-S."/>
            <person name="Jia K.-H."/>
            <person name="Nie S."/>
            <person name="Bao Y.-T."/>
            <person name="Zhang R.-G."/>
            <person name="Yun Q.-Z."/>
            <person name="Chai Y.-H."/>
            <person name="Lu J.-Y."/>
            <person name="Li Y."/>
            <person name="Zhao S.-W."/>
            <person name="Mao J.-F."/>
            <person name="Jia S.-G."/>
            <person name="Mao Y.-M."/>
        </authorList>
    </citation>
    <scope>NUCLEOTIDE SEQUENCE</scope>
    <source>
        <strain evidence="6">AT0</strain>
        <tissue evidence="6">Leaf</tissue>
    </source>
</reference>
<evidence type="ECO:0000256" key="2">
    <source>
        <dbReference type="ARBA" id="ARBA00022723"/>
    </source>
</evidence>
<dbReference type="InterPro" id="IPR001128">
    <property type="entry name" value="Cyt_P450"/>
</dbReference>
<dbReference type="PROSITE" id="PS00086">
    <property type="entry name" value="CYTOCHROME_P450"/>
    <property type="match status" value="1"/>
</dbReference>
<dbReference type="Pfam" id="PF00067">
    <property type="entry name" value="p450"/>
    <property type="match status" value="1"/>
</dbReference>
<evidence type="ECO:0008006" key="8">
    <source>
        <dbReference type="Google" id="ProtNLM"/>
    </source>
</evidence>
<dbReference type="InterPro" id="IPR036396">
    <property type="entry name" value="Cyt_P450_sf"/>
</dbReference>
<keyword evidence="4 5" id="KW-0349">Heme</keyword>
<name>A0A978VDE1_ZIZJJ</name>
<keyword evidence="5" id="KW-0560">Oxidoreductase</keyword>
<evidence type="ECO:0000313" key="6">
    <source>
        <dbReference type="EMBL" id="KAH7528380.1"/>
    </source>
</evidence>
<sequence length="273" mass="31593">MLLHFGYAPTLIVSSSDMAREITKNHDIIFCNRPKSRAADIFFYGCKDIGFASYSEYSRQGRKVCVLELLSLRRYCPLSFIVARCILGRKLQEDDGLISSLKATFRELDPFLEEVIEDHKTDVNDMSKMEYLKCVFKETLRLHPPAALIYRETSEIVKLRGYDIPPKVMVLINSWAIHRDPNLWDRPEEFVPERFEKNPIDIKGLDFHYIPFGFGRRGCPGVTFGVFAVECLMANLLHWFDWKQPEELDMDEVSGFTVHKKNPLLLVPIPNSP</sequence>
<dbReference type="GO" id="GO:0005506">
    <property type="term" value="F:iron ion binding"/>
    <property type="evidence" value="ECO:0007669"/>
    <property type="project" value="InterPro"/>
</dbReference>
<evidence type="ECO:0000256" key="3">
    <source>
        <dbReference type="ARBA" id="ARBA00023004"/>
    </source>
</evidence>
<dbReference type="AlphaFoldDB" id="A0A978VDE1"/>
<dbReference type="GO" id="GO:0004497">
    <property type="term" value="F:monooxygenase activity"/>
    <property type="evidence" value="ECO:0007669"/>
    <property type="project" value="UniProtKB-KW"/>
</dbReference>
<comment type="cofactor">
    <cofactor evidence="4">
        <name>heme</name>
        <dbReference type="ChEBI" id="CHEBI:30413"/>
    </cofactor>
</comment>
<gene>
    <name evidence="6" type="ORF">FEM48_Zijuj05G0066300</name>
</gene>
<dbReference type="PRINTS" id="PR00465">
    <property type="entry name" value="EP450IV"/>
</dbReference>
<evidence type="ECO:0000256" key="5">
    <source>
        <dbReference type="RuleBase" id="RU000461"/>
    </source>
</evidence>
<keyword evidence="2 4" id="KW-0479">Metal-binding</keyword>
<dbReference type="PANTHER" id="PTHR47955:SF15">
    <property type="entry name" value="CYTOCHROME P450 71A2-LIKE"/>
    <property type="match status" value="1"/>
</dbReference>
<dbReference type="InterPro" id="IPR017972">
    <property type="entry name" value="Cyt_P450_CS"/>
</dbReference>
<dbReference type="InterPro" id="IPR002403">
    <property type="entry name" value="Cyt_P450_E_grp-IV"/>
</dbReference>
<proteinExistence type="inferred from homology"/>
<feature type="binding site" description="axial binding residue" evidence="4">
    <location>
        <position position="219"/>
    </location>
    <ligand>
        <name>heme</name>
        <dbReference type="ChEBI" id="CHEBI:30413"/>
    </ligand>
    <ligandPart>
        <name>Fe</name>
        <dbReference type="ChEBI" id="CHEBI:18248"/>
    </ligandPart>
</feature>
<dbReference type="GO" id="GO:0020037">
    <property type="term" value="F:heme binding"/>
    <property type="evidence" value="ECO:0007669"/>
    <property type="project" value="InterPro"/>
</dbReference>
<organism evidence="6 7">
    <name type="scientific">Ziziphus jujuba var. spinosa</name>
    <dbReference type="NCBI Taxonomy" id="714518"/>
    <lineage>
        <taxon>Eukaryota</taxon>
        <taxon>Viridiplantae</taxon>
        <taxon>Streptophyta</taxon>
        <taxon>Embryophyta</taxon>
        <taxon>Tracheophyta</taxon>
        <taxon>Spermatophyta</taxon>
        <taxon>Magnoliopsida</taxon>
        <taxon>eudicotyledons</taxon>
        <taxon>Gunneridae</taxon>
        <taxon>Pentapetalae</taxon>
        <taxon>rosids</taxon>
        <taxon>fabids</taxon>
        <taxon>Rosales</taxon>
        <taxon>Rhamnaceae</taxon>
        <taxon>Paliureae</taxon>
        <taxon>Ziziphus</taxon>
    </lineage>
</organism>
<evidence type="ECO:0000313" key="7">
    <source>
        <dbReference type="Proteomes" id="UP000813462"/>
    </source>
</evidence>
<accession>A0A978VDE1</accession>
<dbReference type="Proteomes" id="UP000813462">
    <property type="component" value="Unassembled WGS sequence"/>
</dbReference>
<dbReference type="EMBL" id="JAEACU010000005">
    <property type="protein sequence ID" value="KAH7528380.1"/>
    <property type="molecule type" value="Genomic_DNA"/>
</dbReference>
<dbReference type="SUPFAM" id="SSF48264">
    <property type="entry name" value="Cytochrome P450"/>
    <property type="match status" value="1"/>
</dbReference>
<keyword evidence="5" id="KW-0503">Monooxygenase</keyword>
<keyword evidence="3 4" id="KW-0408">Iron</keyword>
<dbReference type="Gene3D" id="1.10.630.10">
    <property type="entry name" value="Cytochrome P450"/>
    <property type="match status" value="2"/>
</dbReference>